<accession>A0A8S5S3U0</accession>
<dbReference type="EMBL" id="BK032517">
    <property type="protein sequence ID" value="DAF45701.1"/>
    <property type="molecule type" value="Genomic_DNA"/>
</dbReference>
<evidence type="ECO:0000313" key="1">
    <source>
        <dbReference type="EMBL" id="DAF45701.1"/>
    </source>
</evidence>
<protein>
    <submittedName>
        <fullName evidence="1">Uncharacterized protein</fullName>
    </submittedName>
</protein>
<sequence>MLESQHLIEEMRYWNEDNTHLQDNIERVIRTADMEGNALALALAQCIERSIKGMERTVNGASYVEEDWRHYYSDVAGEDFWCGDVDKLEEIKEMLKKGSIKKQDKEDAIDKLDEVITKLNETMQIAADVL</sequence>
<name>A0A8S5S3U0_9CAUD</name>
<proteinExistence type="predicted"/>
<reference evidence="1" key="1">
    <citation type="journal article" date="2021" name="Proc. Natl. Acad. Sci. U.S.A.">
        <title>A Catalog of Tens of Thousands of Viruses from Human Metagenomes Reveals Hidden Associations with Chronic Diseases.</title>
        <authorList>
            <person name="Tisza M.J."/>
            <person name="Buck C.B."/>
        </authorList>
    </citation>
    <scope>NUCLEOTIDE SEQUENCE</scope>
    <source>
        <strain evidence="1">CtJ7x27</strain>
    </source>
</reference>
<organism evidence="1">
    <name type="scientific">Siphoviridae sp. ctJ7x27</name>
    <dbReference type="NCBI Taxonomy" id="2827835"/>
    <lineage>
        <taxon>Viruses</taxon>
        <taxon>Duplodnaviria</taxon>
        <taxon>Heunggongvirae</taxon>
        <taxon>Uroviricota</taxon>
        <taxon>Caudoviricetes</taxon>
    </lineage>
</organism>